<protein>
    <submittedName>
        <fullName evidence="1">Uncharacterized protein</fullName>
    </submittedName>
</protein>
<evidence type="ECO:0000313" key="2">
    <source>
        <dbReference type="Proteomes" id="UP000664832"/>
    </source>
</evidence>
<reference evidence="1 2" key="1">
    <citation type="submission" date="2021-03" db="EMBL/GenBank/DDBJ databases">
        <title>Enterococcal diversity collection.</title>
        <authorList>
            <person name="Gilmore M.S."/>
            <person name="Schwartzman J."/>
            <person name="Van Tyne D."/>
            <person name="Martin M."/>
            <person name="Earl A.M."/>
            <person name="Manson A.L."/>
            <person name="Straub T."/>
            <person name="Salamzade R."/>
            <person name="Saavedra J."/>
            <person name="Lebreton F."/>
            <person name="Prichula J."/>
            <person name="Schaufler K."/>
            <person name="Gaca A."/>
            <person name="Sgardioli B."/>
            <person name="Wagenaar J."/>
            <person name="Strong T."/>
        </authorList>
    </citation>
    <scope>NUCLEOTIDE SEQUENCE [LARGE SCALE GENOMIC DNA]</scope>
    <source>
        <strain evidence="1 2">MSG2901</strain>
    </source>
</reference>
<proteinExistence type="predicted"/>
<organism evidence="1 2">
    <name type="scientific">Candidatus Enterococcus courvalinii</name>
    <dbReference type="NCBI Taxonomy" id="2815329"/>
    <lineage>
        <taxon>Bacteria</taxon>
        <taxon>Bacillati</taxon>
        <taxon>Bacillota</taxon>
        <taxon>Bacilli</taxon>
        <taxon>Lactobacillales</taxon>
        <taxon>Enterococcaceae</taxon>
        <taxon>Enterococcus</taxon>
    </lineage>
</organism>
<dbReference type="EMBL" id="JAFLWI010000002">
    <property type="protein sequence ID" value="MBO0481130.1"/>
    <property type="molecule type" value="Genomic_DNA"/>
</dbReference>
<gene>
    <name evidence="1" type="ORF">JZO71_02190</name>
</gene>
<comment type="caution">
    <text evidence="1">The sequence shown here is derived from an EMBL/GenBank/DDBJ whole genome shotgun (WGS) entry which is preliminary data.</text>
</comment>
<name>A0ABS3HXD4_9ENTE</name>
<sequence length="73" mass="8096">MSKTTFSNRSASIPTRLVIWSSVLLTIDFIGKYGIKISEVQLVVGIEDQPFCRFKTALDEGAVNQRDVTLFGS</sequence>
<evidence type="ECO:0000313" key="1">
    <source>
        <dbReference type="EMBL" id="MBO0481130.1"/>
    </source>
</evidence>
<keyword evidence="2" id="KW-1185">Reference proteome</keyword>
<dbReference type="RefSeq" id="WP_206897963.1">
    <property type="nucleotide sequence ID" value="NZ_JAFLWI010000002.1"/>
</dbReference>
<accession>A0ABS3HXD4</accession>
<dbReference type="Proteomes" id="UP000664832">
    <property type="component" value="Unassembled WGS sequence"/>
</dbReference>